<organism evidence="1">
    <name type="scientific">Lepeophtheirus salmonis</name>
    <name type="common">Salmon louse</name>
    <name type="synonym">Caligus salmonis</name>
    <dbReference type="NCBI Taxonomy" id="72036"/>
    <lineage>
        <taxon>Eukaryota</taxon>
        <taxon>Metazoa</taxon>
        <taxon>Ecdysozoa</taxon>
        <taxon>Arthropoda</taxon>
        <taxon>Crustacea</taxon>
        <taxon>Multicrustacea</taxon>
        <taxon>Hexanauplia</taxon>
        <taxon>Copepoda</taxon>
        <taxon>Siphonostomatoida</taxon>
        <taxon>Caligidae</taxon>
        <taxon>Lepeophtheirus</taxon>
    </lineage>
</organism>
<protein>
    <submittedName>
        <fullName evidence="1">Uncharacterized protein</fullName>
    </submittedName>
</protein>
<feature type="non-terminal residue" evidence="1">
    <location>
        <position position="1"/>
    </location>
</feature>
<dbReference type="AlphaFoldDB" id="A0A0K2TW06"/>
<dbReference type="EMBL" id="HACA01012823">
    <property type="protein sequence ID" value="CDW30184.1"/>
    <property type="molecule type" value="Transcribed_RNA"/>
</dbReference>
<proteinExistence type="predicted"/>
<name>A0A0K2TW06_LEPSM</name>
<reference evidence="1" key="1">
    <citation type="submission" date="2014-05" db="EMBL/GenBank/DDBJ databases">
        <authorList>
            <person name="Chronopoulou M."/>
        </authorList>
    </citation>
    <scope>NUCLEOTIDE SEQUENCE</scope>
    <source>
        <tissue evidence="1">Whole organism</tissue>
    </source>
</reference>
<sequence length="54" mass="6385">YLSLYKVNYISLLSFFFLNKKARILLYFAVLCRSLLRTEECTLGLVHFSPTYQS</sequence>
<accession>A0A0K2TW06</accession>
<evidence type="ECO:0000313" key="1">
    <source>
        <dbReference type="EMBL" id="CDW30184.1"/>
    </source>
</evidence>